<dbReference type="EMBL" id="CP092864">
    <property type="protein sequence ID" value="UYV62679.1"/>
    <property type="molecule type" value="Genomic_DNA"/>
</dbReference>
<gene>
    <name evidence="1" type="ORF">LAZ67_2001539</name>
</gene>
<evidence type="ECO:0000313" key="2">
    <source>
        <dbReference type="Proteomes" id="UP001235939"/>
    </source>
</evidence>
<evidence type="ECO:0000313" key="1">
    <source>
        <dbReference type="EMBL" id="UYV62679.1"/>
    </source>
</evidence>
<accession>A0ABY6K2Z4</accession>
<sequence>MSSSNGKQENFRAWTHLPKKLKGFKVDPPRMLCPKIQGYASTKLKWDNAKYKTFPTLLQRFKGMKLRVKTKNRIVEALVFPLVTHGCESWTLRKEEKENELKLLKCVDMEKTTQNVMGR</sequence>
<organism evidence="1 2">
    <name type="scientific">Cordylochernes scorpioides</name>
    <dbReference type="NCBI Taxonomy" id="51811"/>
    <lineage>
        <taxon>Eukaryota</taxon>
        <taxon>Metazoa</taxon>
        <taxon>Ecdysozoa</taxon>
        <taxon>Arthropoda</taxon>
        <taxon>Chelicerata</taxon>
        <taxon>Arachnida</taxon>
        <taxon>Pseudoscorpiones</taxon>
        <taxon>Cheliferoidea</taxon>
        <taxon>Chernetidae</taxon>
        <taxon>Cordylochernes</taxon>
    </lineage>
</organism>
<protein>
    <submittedName>
        <fullName evidence="1">Uncharacterized protein</fullName>
    </submittedName>
</protein>
<name>A0ABY6K2Z4_9ARAC</name>
<dbReference type="Proteomes" id="UP001235939">
    <property type="component" value="Chromosome 02"/>
</dbReference>
<proteinExistence type="predicted"/>
<reference evidence="1 2" key="1">
    <citation type="submission" date="2022-01" db="EMBL/GenBank/DDBJ databases">
        <title>A chromosomal length assembly of Cordylochernes scorpioides.</title>
        <authorList>
            <person name="Zeh D."/>
            <person name="Zeh J."/>
        </authorList>
    </citation>
    <scope>NUCLEOTIDE SEQUENCE [LARGE SCALE GENOMIC DNA]</scope>
    <source>
        <strain evidence="1">IN4F17</strain>
        <tissue evidence="1">Whole Body</tissue>
    </source>
</reference>
<keyword evidence="2" id="KW-1185">Reference proteome</keyword>